<dbReference type="InterPro" id="IPR017946">
    <property type="entry name" value="PLC-like_Pdiesterase_TIM-brl"/>
</dbReference>
<organism evidence="3 4">
    <name type="scientific">Tritrichomonas musculus</name>
    <dbReference type="NCBI Taxonomy" id="1915356"/>
    <lineage>
        <taxon>Eukaryota</taxon>
        <taxon>Metamonada</taxon>
        <taxon>Parabasalia</taxon>
        <taxon>Tritrichomonadida</taxon>
        <taxon>Tritrichomonadidae</taxon>
        <taxon>Tritrichomonas</taxon>
    </lineage>
</organism>
<evidence type="ECO:0000256" key="1">
    <source>
        <dbReference type="ARBA" id="ARBA00022801"/>
    </source>
</evidence>
<name>A0ABR2JX20_9EUKA</name>
<dbReference type="InterPro" id="IPR051578">
    <property type="entry name" value="GDPD"/>
</dbReference>
<keyword evidence="1" id="KW-0378">Hydrolase</keyword>
<reference evidence="3 4" key="1">
    <citation type="submission" date="2024-04" db="EMBL/GenBank/DDBJ databases">
        <title>Tritrichomonas musculus Genome.</title>
        <authorList>
            <person name="Alves-Ferreira E."/>
            <person name="Grigg M."/>
            <person name="Lorenzi H."/>
            <person name="Galac M."/>
        </authorList>
    </citation>
    <scope>NUCLEOTIDE SEQUENCE [LARGE SCALE GENOMIC DNA]</scope>
    <source>
        <strain evidence="3 4">EAF2021</strain>
    </source>
</reference>
<evidence type="ECO:0000313" key="3">
    <source>
        <dbReference type="EMBL" id="KAK8883414.1"/>
    </source>
</evidence>
<dbReference type="Proteomes" id="UP001470230">
    <property type="component" value="Unassembled WGS sequence"/>
</dbReference>
<dbReference type="EMBL" id="JAPFFF010000009">
    <property type="protein sequence ID" value="KAK8883414.1"/>
    <property type="molecule type" value="Genomic_DNA"/>
</dbReference>
<proteinExistence type="predicted"/>
<keyword evidence="4" id="KW-1185">Reference proteome</keyword>
<comment type="caution">
    <text evidence="3">The sequence shown here is derived from an EMBL/GenBank/DDBJ whole genome shotgun (WGS) entry which is preliminary data.</text>
</comment>
<dbReference type="Gene3D" id="3.20.20.190">
    <property type="entry name" value="Phosphatidylinositol (PI) phosphodiesterase"/>
    <property type="match status" value="1"/>
</dbReference>
<dbReference type="InterPro" id="IPR030395">
    <property type="entry name" value="GP_PDE_dom"/>
</dbReference>
<dbReference type="PANTHER" id="PTHR22958">
    <property type="entry name" value="GLYCEROPHOSPHORYL DIESTER PHOSPHODIESTERASE"/>
    <property type="match status" value="1"/>
</dbReference>
<accession>A0ABR2JX20</accession>
<protein>
    <submittedName>
        <fullName evidence="3">Glycerophosphocholine phosphodiesterase gpcpd1</fullName>
    </submittedName>
</protein>
<dbReference type="SUPFAM" id="SSF51695">
    <property type="entry name" value="PLC-like phosphodiesterases"/>
    <property type="match status" value="1"/>
</dbReference>
<evidence type="ECO:0000313" key="4">
    <source>
        <dbReference type="Proteomes" id="UP001470230"/>
    </source>
</evidence>
<gene>
    <name evidence="3" type="ORF">M9Y10_046064</name>
</gene>
<evidence type="ECO:0000259" key="2">
    <source>
        <dbReference type="PROSITE" id="PS51704"/>
    </source>
</evidence>
<dbReference type="PROSITE" id="PS51704">
    <property type="entry name" value="GP_PDE"/>
    <property type="match status" value="1"/>
</dbReference>
<sequence>MSSLHYIIISEISRIGDFQISSPQVSNTKIFSLNPRLLILSYSNSSSEILSITLKCTEKDSDSLLKLININIPYDSIHEDKERFQKTFRFENSNKEDSELILEFVHSNPHRYFSKSAKNLTNFKNEKNIDLIKNGKANLKFKDIFIIGHRGFGGNYYTQKYLENTIPSFQAAFEKGADFVECDVQLTKDDIPVVIHNNKYNEKDISEYTSDEFIKLGLSTQYKVKFSTYKKLLRTLPKDRKLDVEIKVKWDEFYDRNHLVNRVLDVTYKYNYHKLFFCTFDPIIAAITALRQKTYNVFLLLHDPSSNSVNYYNPLFKYCGVKGYIINSPNLLQYPVHSKEIISNGFMLMSWGKSNLQRDTLLEQIKIGVRGFVTDDVEITSNLINDIANTNSI</sequence>
<dbReference type="Pfam" id="PF03009">
    <property type="entry name" value="GDPD"/>
    <property type="match status" value="1"/>
</dbReference>
<feature type="domain" description="GP-PDE" evidence="2">
    <location>
        <begin position="144"/>
        <end position="384"/>
    </location>
</feature>
<dbReference type="PANTHER" id="PTHR22958:SF1">
    <property type="entry name" value="GLYCEROPHOSPHOCHOLINE PHOSPHODIESTERASE GPCPD1"/>
    <property type="match status" value="1"/>
</dbReference>